<dbReference type="Proteomes" id="UP000236291">
    <property type="component" value="Unassembled WGS sequence"/>
</dbReference>
<evidence type="ECO:0000256" key="1">
    <source>
        <dbReference type="SAM" id="MobiDB-lite"/>
    </source>
</evidence>
<evidence type="ECO:0000256" key="2">
    <source>
        <dbReference type="SAM" id="Phobius"/>
    </source>
</evidence>
<gene>
    <name evidence="3" type="ORF">L195_g006328</name>
</gene>
<dbReference type="AlphaFoldDB" id="A0A2K3P3A8"/>
<protein>
    <submittedName>
        <fullName evidence="3">Uncharacterized protein</fullName>
    </submittedName>
</protein>
<feature type="transmembrane region" description="Helical" evidence="2">
    <location>
        <begin position="56"/>
        <end position="76"/>
    </location>
</feature>
<keyword evidence="2" id="KW-1133">Transmembrane helix</keyword>
<accession>A0A2K3P3A8</accession>
<name>A0A2K3P3A8_TRIPR</name>
<evidence type="ECO:0000313" key="3">
    <source>
        <dbReference type="EMBL" id="PNY09771.1"/>
    </source>
</evidence>
<reference evidence="3 4" key="1">
    <citation type="journal article" date="2014" name="Am. J. Bot.">
        <title>Genome assembly and annotation for red clover (Trifolium pratense; Fabaceae).</title>
        <authorList>
            <person name="Istvanek J."/>
            <person name="Jaros M."/>
            <person name="Krenek A."/>
            <person name="Repkova J."/>
        </authorList>
    </citation>
    <scope>NUCLEOTIDE SEQUENCE [LARGE SCALE GENOMIC DNA]</scope>
    <source>
        <strain evidence="4">cv. Tatra</strain>
        <tissue evidence="3">Young leaves</tissue>
    </source>
</reference>
<proteinExistence type="predicted"/>
<organism evidence="3 4">
    <name type="scientific">Trifolium pratense</name>
    <name type="common">Red clover</name>
    <dbReference type="NCBI Taxonomy" id="57577"/>
    <lineage>
        <taxon>Eukaryota</taxon>
        <taxon>Viridiplantae</taxon>
        <taxon>Streptophyta</taxon>
        <taxon>Embryophyta</taxon>
        <taxon>Tracheophyta</taxon>
        <taxon>Spermatophyta</taxon>
        <taxon>Magnoliopsida</taxon>
        <taxon>eudicotyledons</taxon>
        <taxon>Gunneridae</taxon>
        <taxon>Pentapetalae</taxon>
        <taxon>rosids</taxon>
        <taxon>fabids</taxon>
        <taxon>Fabales</taxon>
        <taxon>Fabaceae</taxon>
        <taxon>Papilionoideae</taxon>
        <taxon>50 kb inversion clade</taxon>
        <taxon>NPAAA clade</taxon>
        <taxon>Hologalegina</taxon>
        <taxon>IRL clade</taxon>
        <taxon>Trifolieae</taxon>
        <taxon>Trifolium</taxon>
    </lineage>
</organism>
<dbReference type="STRING" id="57577.A0A2K3P3A8"/>
<evidence type="ECO:0000313" key="4">
    <source>
        <dbReference type="Proteomes" id="UP000236291"/>
    </source>
</evidence>
<comment type="caution">
    <text evidence="3">The sequence shown here is derived from an EMBL/GenBank/DDBJ whole genome shotgun (WGS) entry which is preliminary data.</text>
</comment>
<keyword evidence="2" id="KW-0472">Membrane</keyword>
<sequence>MKRDAVADSSPLIPANDISDDRHSPKDRDRPLCSHFHYVCSFFTDDPRVPLHNSRISIFITLLLILVGLISLFTILHKLNSPYLCKKDGIVLHCPHVKESASLWENPYSSTTSWKPCAERRDGAISGFPGFSVFLSSYLFMHLPSLVNYAKRAVKQTNKN</sequence>
<reference evidence="3 4" key="2">
    <citation type="journal article" date="2017" name="Front. Plant Sci.">
        <title>Gene Classification and Mining of Molecular Markers Useful in Red Clover (Trifolium pratense) Breeding.</title>
        <authorList>
            <person name="Istvanek J."/>
            <person name="Dluhosova J."/>
            <person name="Dluhos P."/>
            <person name="Patkova L."/>
            <person name="Nedelnik J."/>
            <person name="Repkova J."/>
        </authorList>
    </citation>
    <scope>NUCLEOTIDE SEQUENCE [LARGE SCALE GENOMIC DNA]</scope>
    <source>
        <strain evidence="4">cv. Tatra</strain>
        <tissue evidence="3">Young leaves</tissue>
    </source>
</reference>
<dbReference type="EMBL" id="ASHM01003364">
    <property type="protein sequence ID" value="PNY09771.1"/>
    <property type="molecule type" value="Genomic_DNA"/>
</dbReference>
<keyword evidence="2" id="KW-0812">Transmembrane</keyword>
<feature type="region of interest" description="Disordered" evidence="1">
    <location>
        <begin position="1"/>
        <end position="26"/>
    </location>
</feature>